<evidence type="ECO:0000256" key="5">
    <source>
        <dbReference type="ARBA" id="ARBA00022691"/>
    </source>
</evidence>
<accession>A0A0E0LAH9</accession>
<dbReference type="AlphaFoldDB" id="A0A0E0LAH9"/>
<dbReference type="eggNOG" id="ENOG502SMCB">
    <property type="taxonomic scope" value="Eukaryota"/>
</dbReference>
<reference evidence="8" key="1">
    <citation type="submission" date="2015-04" db="UniProtKB">
        <authorList>
            <consortium name="EnsemblPlants"/>
        </authorList>
    </citation>
    <scope>IDENTIFICATION</scope>
</reference>
<dbReference type="Proteomes" id="UP000026962">
    <property type="component" value="Chromosome 6"/>
</dbReference>
<dbReference type="STRING" id="4537.A0A0E0LAH9"/>
<keyword evidence="9" id="KW-1185">Reference proteome</keyword>
<evidence type="ECO:0000256" key="3">
    <source>
        <dbReference type="ARBA" id="ARBA00012675"/>
    </source>
</evidence>
<name>A0A0E0LAH9_ORYPU</name>
<dbReference type="InterPro" id="IPR029063">
    <property type="entry name" value="SAM-dependent_MTases_sf"/>
</dbReference>
<dbReference type="Gene3D" id="3.40.50.150">
    <property type="entry name" value="Vaccinia Virus protein VP39"/>
    <property type="match status" value="1"/>
</dbReference>
<dbReference type="PANTHER" id="PTHR32266:SF12">
    <property type="entry name" value="NICOTIANAMINE SYNTHASE 3"/>
    <property type="match status" value="1"/>
</dbReference>
<dbReference type="PROSITE" id="PS51142">
    <property type="entry name" value="NAS"/>
    <property type="match status" value="1"/>
</dbReference>
<keyword evidence="4 7" id="KW-0808">Transferase</keyword>
<dbReference type="GO" id="GO:0030418">
    <property type="term" value="P:nicotianamine biosynthetic process"/>
    <property type="evidence" value="ECO:0007669"/>
    <property type="project" value="UniProtKB-UniRule"/>
</dbReference>
<dbReference type="Pfam" id="PF03059">
    <property type="entry name" value="NAS"/>
    <property type="match status" value="1"/>
</dbReference>
<evidence type="ECO:0000256" key="1">
    <source>
        <dbReference type="ARBA" id="ARBA00002350"/>
    </source>
</evidence>
<proteinExistence type="inferred from homology"/>
<dbReference type="PANTHER" id="PTHR32266">
    <property type="entry name" value="NICOTIANAMINE SYNTHASE 3"/>
    <property type="match status" value="1"/>
</dbReference>
<comment type="similarity">
    <text evidence="2 7">Belongs to the nicotianamine synthase (NAS)-like family.</text>
</comment>
<dbReference type="EnsemblPlants" id="OPUNC06G10610.1">
    <property type="protein sequence ID" value="OPUNC06G10610.1"/>
    <property type="gene ID" value="OPUNC06G10610"/>
</dbReference>
<evidence type="ECO:0000256" key="2">
    <source>
        <dbReference type="ARBA" id="ARBA00007009"/>
    </source>
</evidence>
<dbReference type="InterPro" id="IPR004298">
    <property type="entry name" value="Nicotian_synth"/>
</dbReference>
<keyword evidence="5 7" id="KW-0949">S-adenosyl-L-methionine</keyword>
<comment type="function">
    <text evidence="7">Synthesizes nicotianamine, a polyamine which serves as a sensor for the physiological iron status within the plant, and/or might be involved in the transport of iron.</text>
</comment>
<dbReference type="GO" id="GO:0030410">
    <property type="term" value="F:nicotianamine synthase activity"/>
    <property type="evidence" value="ECO:0007669"/>
    <property type="project" value="UniProtKB-UniRule"/>
</dbReference>
<dbReference type="EC" id="2.5.1.43" evidence="3 7"/>
<protein>
    <recommendedName>
        <fullName evidence="3 7">Nicotianamine synthase</fullName>
        <ecNumber evidence="3 7">2.5.1.43</ecNumber>
    </recommendedName>
</protein>
<dbReference type="Gramene" id="OPUNC06G10610.1">
    <property type="protein sequence ID" value="OPUNC06G10610.1"/>
    <property type="gene ID" value="OPUNC06G10610"/>
</dbReference>
<evidence type="ECO:0000256" key="4">
    <source>
        <dbReference type="ARBA" id="ARBA00022679"/>
    </source>
</evidence>
<evidence type="ECO:0000256" key="6">
    <source>
        <dbReference type="ARBA" id="ARBA00049391"/>
    </source>
</evidence>
<dbReference type="HOGENOM" id="CLU_031919_1_1_1"/>
<reference evidence="8" key="2">
    <citation type="submission" date="2018-05" db="EMBL/GenBank/DDBJ databases">
        <title>OpunRS2 (Oryza punctata Reference Sequence Version 2).</title>
        <authorList>
            <person name="Zhang J."/>
            <person name="Kudrna D."/>
            <person name="Lee S."/>
            <person name="Talag J."/>
            <person name="Welchert J."/>
            <person name="Wing R.A."/>
        </authorList>
    </citation>
    <scope>NUCLEOTIDE SEQUENCE [LARGE SCALE GENOMIC DNA]</scope>
</reference>
<sequence length="283" mass="30301">MEAPGLLNKEVHPLVEKITGLHAAIAKLPSLSPTPAVRVLFADLVTTCLQASPVIDVSWLGPDADKMRHELVRLCVDAEGKLEAHYSDVLAAFDNPLDHLAMFPSYGRYVNMSRVEYGLLARHGARRPTRVAFVGSGPLPLSSILLAARHLPDTLFDNYDRCGAANDRARRLVGADGEVGARMAFHTADVANLTGELAAYDVVFLAALVGADAAEKEKLVAHLGKHMAAGAVLAVRTAHGARAFLRPTVDPEAVRRGGFDVVAVHRAEGEAINSVIVASKRWT</sequence>
<dbReference type="SUPFAM" id="SSF53335">
    <property type="entry name" value="S-adenosyl-L-methionine-dependent methyltransferases"/>
    <property type="match status" value="1"/>
</dbReference>
<organism evidence="8">
    <name type="scientific">Oryza punctata</name>
    <name type="common">Red rice</name>
    <dbReference type="NCBI Taxonomy" id="4537"/>
    <lineage>
        <taxon>Eukaryota</taxon>
        <taxon>Viridiplantae</taxon>
        <taxon>Streptophyta</taxon>
        <taxon>Embryophyta</taxon>
        <taxon>Tracheophyta</taxon>
        <taxon>Spermatophyta</taxon>
        <taxon>Magnoliopsida</taxon>
        <taxon>Liliopsida</taxon>
        <taxon>Poales</taxon>
        <taxon>Poaceae</taxon>
        <taxon>BOP clade</taxon>
        <taxon>Oryzoideae</taxon>
        <taxon>Oryzeae</taxon>
        <taxon>Oryzinae</taxon>
        <taxon>Oryza</taxon>
    </lineage>
</organism>
<comment type="catalytic activity">
    <reaction evidence="6 7">
        <text>3 S-adenosyl-L-methionine = nicotianamine + 3 S-methyl-5'-thioadenosine + 3 H(+)</text>
        <dbReference type="Rhea" id="RHEA:16481"/>
        <dbReference type="ChEBI" id="CHEBI:15378"/>
        <dbReference type="ChEBI" id="CHEBI:17509"/>
        <dbReference type="ChEBI" id="CHEBI:58249"/>
        <dbReference type="ChEBI" id="CHEBI:59789"/>
        <dbReference type="EC" id="2.5.1.43"/>
    </reaction>
</comment>
<evidence type="ECO:0000256" key="7">
    <source>
        <dbReference type="RuleBase" id="RU368095"/>
    </source>
</evidence>
<evidence type="ECO:0000313" key="9">
    <source>
        <dbReference type="Proteomes" id="UP000026962"/>
    </source>
</evidence>
<comment type="function">
    <text evidence="1">Synthesizes nicotianamine, a polyamine that is the first intermediate in the synthesis of the phytosiderophores of the mugineic acid type found in gramineae which serve as a sensor for the physiological iron status within the plant, and/or might be involved in the transport of iron.</text>
</comment>
<evidence type="ECO:0000313" key="8">
    <source>
        <dbReference type="EnsemblPlants" id="OPUNC06G10610.1"/>
    </source>
</evidence>